<accession>A0A371CRS4</accession>
<organism evidence="2 3">
    <name type="scientific">Lentinus brumalis</name>
    <dbReference type="NCBI Taxonomy" id="2498619"/>
    <lineage>
        <taxon>Eukaryota</taxon>
        <taxon>Fungi</taxon>
        <taxon>Dikarya</taxon>
        <taxon>Basidiomycota</taxon>
        <taxon>Agaricomycotina</taxon>
        <taxon>Agaricomycetes</taxon>
        <taxon>Polyporales</taxon>
        <taxon>Polyporaceae</taxon>
        <taxon>Lentinus</taxon>
    </lineage>
</organism>
<evidence type="ECO:0000256" key="1">
    <source>
        <dbReference type="SAM" id="Phobius"/>
    </source>
</evidence>
<proteinExistence type="predicted"/>
<dbReference type="EMBL" id="KZ857473">
    <property type="protein sequence ID" value="RDX42986.1"/>
    <property type="molecule type" value="Genomic_DNA"/>
</dbReference>
<evidence type="ECO:0000313" key="3">
    <source>
        <dbReference type="Proteomes" id="UP000256964"/>
    </source>
</evidence>
<dbReference type="Proteomes" id="UP000256964">
    <property type="component" value="Unassembled WGS sequence"/>
</dbReference>
<evidence type="ECO:0000313" key="2">
    <source>
        <dbReference type="EMBL" id="RDX42986.1"/>
    </source>
</evidence>
<gene>
    <name evidence="2" type="ORF">OH76DRAFT_1253202</name>
</gene>
<sequence length="77" mass="9035">MGRWRAWTNVAERDEDEMTPSRHQMLAKRRVVCMTMAPADQGLYLRVRLIVMAVGAGKLAAVFNLQKNHPFHWRERQ</sequence>
<keyword evidence="1" id="KW-0472">Membrane</keyword>
<keyword evidence="1" id="KW-1133">Transmembrane helix</keyword>
<dbReference type="AlphaFoldDB" id="A0A371CRS4"/>
<keyword evidence="1" id="KW-0812">Transmembrane</keyword>
<reference evidence="2 3" key="1">
    <citation type="journal article" date="2018" name="Biotechnol. Biofuels">
        <title>Integrative visual omics of the white-rot fungus Polyporus brumalis exposes the biotechnological potential of its oxidative enzymes for delignifying raw plant biomass.</title>
        <authorList>
            <person name="Miyauchi S."/>
            <person name="Rancon A."/>
            <person name="Drula E."/>
            <person name="Hage H."/>
            <person name="Chaduli D."/>
            <person name="Favel A."/>
            <person name="Grisel S."/>
            <person name="Henrissat B."/>
            <person name="Herpoel-Gimbert I."/>
            <person name="Ruiz-Duenas F.J."/>
            <person name="Chevret D."/>
            <person name="Hainaut M."/>
            <person name="Lin J."/>
            <person name="Wang M."/>
            <person name="Pangilinan J."/>
            <person name="Lipzen A."/>
            <person name="Lesage-Meessen L."/>
            <person name="Navarro D."/>
            <person name="Riley R."/>
            <person name="Grigoriev I.V."/>
            <person name="Zhou S."/>
            <person name="Raouche S."/>
            <person name="Rosso M.N."/>
        </authorList>
    </citation>
    <scope>NUCLEOTIDE SEQUENCE [LARGE SCALE GENOMIC DNA]</scope>
    <source>
        <strain evidence="2 3">BRFM 1820</strain>
    </source>
</reference>
<name>A0A371CRS4_9APHY</name>
<keyword evidence="3" id="KW-1185">Reference proteome</keyword>
<protein>
    <submittedName>
        <fullName evidence="2">Uncharacterized protein</fullName>
    </submittedName>
</protein>
<feature type="transmembrane region" description="Helical" evidence="1">
    <location>
        <begin position="43"/>
        <end position="65"/>
    </location>
</feature>